<feature type="compositionally biased region" description="Basic and acidic residues" evidence="2">
    <location>
        <begin position="76"/>
        <end position="90"/>
    </location>
</feature>
<accession>A0A8S3SR17</accession>
<reference evidence="4" key="1">
    <citation type="submission" date="2021-03" db="EMBL/GenBank/DDBJ databases">
        <authorList>
            <person name="Bekaert M."/>
        </authorList>
    </citation>
    <scope>NUCLEOTIDE SEQUENCE</scope>
</reference>
<dbReference type="CDD" id="cd09275">
    <property type="entry name" value="RNase_HI_RT_DIRS1"/>
    <property type="match status" value="1"/>
</dbReference>
<dbReference type="InterPro" id="IPR011010">
    <property type="entry name" value="DNA_brk_join_enz"/>
</dbReference>
<organism evidence="4 5">
    <name type="scientific">Mytilus edulis</name>
    <name type="common">Blue mussel</name>
    <dbReference type="NCBI Taxonomy" id="6550"/>
    <lineage>
        <taxon>Eukaryota</taxon>
        <taxon>Metazoa</taxon>
        <taxon>Spiralia</taxon>
        <taxon>Lophotrochozoa</taxon>
        <taxon>Mollusca</taxon>
        <taxon>Bivalvia</taxon>
        <taxon>Autobranchia</taxon>
        <taxon>Pteriomorphia</taxon>
        <taxon>Mytilida</taxon>
        <taxon>Mytiloidea</taxon>
        <taxon>Mytilidae</taxon>
        <taxon>Mytilinae</taxon>
        <taxon>Mytilus</taxon>
    </lineage>
</organism>
<dbReference type="SUPFAM" id="SSF56349">
    <property type="entry name" value="DNA breaking-rejoining enzymes"/>
    <property type="match status" value="1"/>
</dbReference>
<evidence type="ECO:0000313" key="4">
    <source>
        <dbReference type="EMBL" id="CAG2222627.1"/>
    </source>
</evidence>
<dbReference type="Gene3D" id="3.30.70.270">
    <property type="match status" value="1"/>
</dbReference>
<dbReference type="EMBL" id="CAJPWZ010001763">
    <property type="protein sequence ID" value="CAG2222627.1"/>
    <property type="molecule type" value="Genomic_DNA"/>
</dbReference>
<evidence type="ECO:0000313" key="5">
    <source>
        <dbReference type="Proteomes" id="UP000683360"/>
    </source>
</evidence>
<comment type="caution">
    <text evidence="4">The sequence shown here is derived from an EMBL/GenBank/DDBJ whole genome shotgun (WGS) entry which is preliminary data.</text>
</comment>
<dbReference type="Proteomes" id="UP000683360">
    <property type="component" value="Unassembled WGS sequence"/>
</dbReference>
<gene>
    <name evidence="4" type="ORF">MEDL_35957</name>
</gene>
<dbReference type="CDD" id="cd03714">
    <property type="entry name" value="RT_DIRS1"/>
    <property type="match status" value="1"/>
</dbReference>
<keyword evidence="1" id="KW-0238">DNA-binding</keyword>
<dbReference type="SUPFAM" id="SSF47823">
    <property type="entry name" value="lambda integrase-like, N-terminal domain"/>
    <property type="match status" value="1"/>
</dbReference>
<sequence>MSSTEDSDSGLSQSSQVAADIMSILASGDEASFSGFSAVADESVHFSPPKKRQLKSVVVPPETVKKLKKTTASKQNNERGPDKDKEREDEFRRIYSKLELLLDRQNSNADRYELASAPEHPAAPEEDEGEGEVDFSQYDIFGNNADDEVESEENSEEEFAYAIPKIFEDDDKFGDETHKSIAALVNAVTNRKSVITEIAKDYKVPSNSKSLAPPKVNPEIWHLLNRQARSDDLSFQTIQRILGFGIVPVIRTAEALTKPDAVKTVAKMRVNINNALSMLCAAFFEISYVRRMTLKNNMDQKYHQLCTRHLDVTEYLFGDDVSKKVKDINDAQKMKGVVNTATSKNWRQGGCSYGCPPAGSIRFGLHNWEKISYDPWILNLVQNGYEIEFENKPVQFFMPKFMNFDKTEIELIDNEIQILLSKSAIQISNPEKDEFISNIFLVQKKNGKYRPVINLKGLNQYVKYFHFKQENLQSVLLNISKNDYFTSIDLCDAYFSISMNKKCRKYLKFVWKDQIYEFTCLCFGLASAPRIFTKLMKVVFSHIRNQGVGSFFYIDDSLLHSPYENICYENTVMLRNLLHSLGFLVNKEKSVFIPTQRIIFLGYLIDSVQFKVFLTEEKIQKILKSANKIYSLYNPVIREVSSLIGLFTSASCAVLLAPIFHRYLDIEKTLALSKNNDNYDGIMSLSENSRNEILWWIKNVDRNEGKSISFGTPTEYIETDASKIGWGAVYGKNKTQGRWMKSESISHINILELLAIKYAFFSLGKNISNSHICIKSDSSTAVQYINNMGGSVVALLEVYHSKNFEQGRRGTGENGFNDSSNMAIPTLVSKVIELFGRLSCYSPFLSRSFKTCTQQSKAPAKHEKVIPSRLCSIRHSLQKKGISKSARNIITQSWRVSTSRQYEYSWRKWYFWCNTQKINTTSPNEVQVLNFLARLYDDGKSYSCINMNKCSIGQTLASIGCNTVINSNLISRFMKGIFNARPPLPKYSITWDVGKVVRYLETLFPLESLSLKMLTLKIATLLALTTAQRAQTLTNLNLNYMETSSKTVVFTMNCLQKTDRIGRINQNITLDAYKKKELCPVYTLKYYLKATKKLRKDDYLLVSFRTWRKISTSTLARWLKIVLTSSGIDVTKFQQTQTALSFGSYFPFKEV</sequence>
<evidence type="ECO:0000259" key="3">
    <source>
        <dbReference type="PROSITE" id="PS50878"/>
    </source>
</evidence>
<dbReference type="PANTHER" id="PTHR33050:SF7">
    <property type="entry name" value="RIBONUCLEASE H"/>
    <property type="match status" value="1"/>
</dbReference>
<dbReference type="Gene3D" id="3.10.10.10">
    <property type="entry name" value="HIV Type 1 Reverse Transcriptase, subunit A, domain 1"/>
    <property type="match status" value="1"/>
</dbReference>
<dbReference type="InterPro" id="IPR000477">
    <property type="entry name" value="RT_dom"/>
</dbReference>
<dbReference type="Pfam" id="PF00078">
    <property type="entry name" value="RVT_1"/>
    <property type="match status" value="1"/>
</dbReference>
<keyword evidence="5" id="KW-1185">Reference proteome</keyword>
<proteinExistence type="predicted"/>
<dbReference type="GO" id="GO:0003677">
    <property type="term" value="F:DNA binding"/>
    <property type="evidence" value="ECO:0007669"/>
    <property type="project" value="UniProtKB-KW"/>
</dbReference>
<dbReference type="Gene3D" id="1.10.150.130">
    <property type="match status" value="1"/>
</dbReference>
<evidence type="ECO:0000256" key="2">
    <source>
        <dbReference type="SAM" id="MobiDB-lite"/>
    </source>
</evidence>
<dbReference type="OrthoDB" id="6140514at2759"/>
<dbReference type="PANTHER" id="PTHR33050">
    <property type="entry name" value="REVERSE TRANSCRIPTASE DOMAIN-CONTAINING PROTEIN"/>
    <property type="match status" value="1"/>
</dbReference>
<protein>
    <recommendedName>
        <fullName evidence="3">Reverse transcriptase domain-containing protein</fullName>
    </recommendedName>
</protein>
<dbReference type="InterPro" id="IPR043502">
    <property type="entry name" value="DNA/RNA_pol_sf"/>
</dbReference>
<name>A0A8S3SR17_MYTED</name>
<feature type="region of interest" description="Disordered" evidence="2">
    <location>
        <begin position="41"/>
        <end position="90"/>
    </location>
</feature>
<feature type="domain" description="Reverse transcriptase" evidence="3">
    <location>
        <begin position="423"/>
        <end position="605"/>
    </location>
</feature>
<dbReference type="PROSITE" id="PS50878">
    <property type="entry name" value="RT_POL"/>
    <property type="match status" value="1"/>
</dbReference>
<dbReference type="InterPro" id="IPR043128">
    <property type="entry name" value="Rev_trsase/Diguanyl_cyclase"/>
</dbReference>
<dbReference type="InterPro" id="IPR010998">
    <property type="entry name" value="Integrase_recombinase_N"/>
</dbReference>
<dbReference type="AlphaFoldDB" id="A0A8S3SR17"/>
<dbReference type="InterPro" id="IPR052055">
    <property type="entry name" value="Hepadnavirus_pol/RT"/>
</dbReference>
<dbReference type="SUPFAM" id="SSF56672">
    <property type="entry name" value="DNA/RNA polymerases"/>
    <property type="match status" value="1"/>
</dbReference>
<evidence type="ECO:0000256" key="1">
    <source>
        <dbReference type="ARBA" id="ARBA00023125"/>
    </source>
</evidence>